<dbReference type="GO" id="GO:0046872">
    <property type="term" value="F:metal ion binding"/>
    <property type="evidence" value="ECO:0007669"/>
    <property type="project" value="UniProtKB-KW"/>
</dbReference>
<organism evidence="8">
    <name type="scientific">marine metagenome</name>
    <dbReference type="NCBI Taxonomy" id="408172"/>
    <lineage>
        <taxon>unclassified sequences</taxon>
        <taxon>metagenomes</taxon>
        <taxon>ecological metagenomes</taxon>
    </lineage>
</organism>
<dbReference type="PANTHER" id="PTHR34990">
    <property type="entry name" value="UDP-2,3-DIACYLGLUCOSAMINE HYDROLASE-RELATED"/>
    <property type="match status" value="1"/>
</dbReference>
<keyword evidence="5" id="KW-0472">Membrane</keyword>
<gene>
    <name evidence="8" type="ORF">METZ01_LOCUS304179</name>
</gene>
<evidence type="ECO:0000256" key="1">
    <source>
        <dbReference type="ARBA" id="ARBA00022475"/>
    </source>
</evidence>
<keyword evidence="3" id="KW-0479">Metal-binding</keyword>
<dbReference type="Pfam" id="PF00149">
    <property type="entry name" value="Metallophos"/>
    <property type="match status" value="1"/>
</dbReference>
<sequence length="250" mass="29281">MNGPYYIVSDNHFSMNNDSKEDDRREKIFKVFNKIKIKGKGSLIIGGDFFDYWFEYKNQIPSGYDSILNALKDLHNNNIKIHYIAGNHDFWDFGYLSNHAGLEFYKGDLELNSSNKKILITHRDGILKSDVGYRFMKKIIRSKLFIFLYNLFPASFTCSLAKKISNSSSDYNHHDKYKNMILEDTLDYAKQKWKAGYDIICIGHYHQTGIIKNDSKHIVYLGDWLSKYTVTCIDNGELWQGDWQEFLNLS</sequence>
<evidence type="ECO:0000256" key="2">
    <source>
        <dbReference type="ARBA" id="ARBA00022519"/>
    </source>
</evidence>
<accession>A0A382MT87</accession>
<name>A0A382MT87_9ZZZZ</name>
<dbReference type="EMBL" id="UINC01095329">
    <property type="protein sequence ID" value="SVC51325.1"/>
    <property type="molecule type" value="Genomic_DNA"/>
</dbReference>
<evidence type="ECO:0000256" key="6">
    <source>
        <dbReference type="ARBA" id="ARBA00023211"/>
    </source>
</evidence>
<evidence type="ECO:0000256" key="3">
    <source>
        <dbReference type="ARBA" id="ARBA00022723"/>
    </source>
</evidence>
<dbReference type="AlphaFoldDB" id="A0A382MT87"/>
<dbReference type="GO" id="GO:0008758">
    <property type="term" value="F:UDP-2,3-diacylglucosamine hydrolase activity"/>
    <property type="evidence" value="ECO:0007669"/>
    <property type="project" value="TreeGrafter"/>
</dbReference>
<evidence type="ECO:0000256" key="5">
    <source>
        <dbReference type="ARBA" id="ARBA00023136"/>
    </source>
</evidence>
<dbReference type="InterPro" id="IPR004843">
    <property type="entry name" value="Calcineurin-like_PHP"/>
</dbReference>
<proteinExistence type="predicted"/>
<dbReference type="GO" id="GO:0016020">
    <property type="term" value="C:membrane"/>
    <property type="evidence" value="ECO:0007669"/>
    <property type="project" value="GOC"/>
</dbReference>
<dbReference type="InterPro" id="IPR029052">
    <property type="entry name" value="Metallo-depent_PP-like"/>
</dbReference>
<evidence type="ECO:0000313" key="8">
    <source>
        <dbReference type="EMBL" id="SVC51325.1"/>
    </source>
</evidence>
<keyword evidence="1" id="KW-1003">Cell membrane</keyword>
<keyword evidence="6" id="KW-0464">Manganese</keyword>
<feature type="domain" description="Calcineurin-like phosphoesterase" evidence="7">
    <location>
        <begin position="5"/>
        <end position="206"/>
    </location>
</feature>
<evidence type="ECO:0000259" key="7">
    <source>
        <dbReference type="Pfam" id="PF00149"/>
    </source>
</evidence>
<keyword evidence="4" id="KW-0378">Hydrolase</keyword>
<keyword evidence="2" id="KW-0997">Cell inner membrane</keyword>
<dbReference type="InterPro" id="IPR043461">
    <property type="entry name" value="LpxH-like"/>
</dbReference>
<dbReference type="GO" id="GO:0009245">
    <property type="term" value="P:lipid A biosynthetic process"/>
    <property type="evidence" value="ECO:0007669"/>
    <property type="project" value="TreeGrafter"/>
</dbReference>
<reference evidence="8" key="1">
    <citation type="submission" date="2018-05" db="EMBL/GenBank/DDBJ databases">
        <authorList>
            <person name="Lanie J.A."/>
            <person name="Ng W.-L."/>
            <person name="Kazmierczak K.M."/>
            <person name="Andrzejewski T.M."/>
            <person name="Davidsen T.M."/>
            <person name="Wayne K.J."/>
            <person name="Tettelin H."/>
            <person name="Glass J.I."/>
            <person name="Rusch D."/>
            <person name="Podicherti R."/>
            <person name="Tsui H.-C.T."/>
            <person name="Winkler M.E."/>
        </authorList>
    </citation>
    <scope>NUCLEOTIDE SEQUENCE</scope>
</reference>
<dbReference type="SUPFAM" id="SSF56300">
    <property type="entry name" value="Metallo-dependent phosphatases"/>
    <property type="match status" value="1"/>
</dbReference>
<protein>
    <recommendedName>
        <fullName evidence="7">Calcineurin-like phosphoesterase domain-containing protein</fullName>
    </recommendedName>
</protein>
<dbReference type="CDD" id="cd07398">
    <property type="entry name" value="MPP_YbbF-LpxH"/>
    <property type="match status" value="1"/>
</dbReference>
<evidence type="ECO:0000256" key="4">
    <source>
        <dbReference type="ARBA" id="ARBA00022801"/>
    </source>
</evidence>
<dbReference type="Gene3D" id="3.60.21.10">
    <property type="match status" value="1"/>
</dbReference>
<dbReference type="PANTHER" id="PTHR34990:SF1">
    <property type="entry name" value="UDP-2,3-DIACYLGLUCOSAMINE HYDROLASE"/>
    <property type="match status" value="1"/>
</dbReference>